<organism evidence="1 2">
    <name type="scientific">Brevibacillus laterosporus LMG 15441</name>
    <dbReference type="NCBI Taxonomy" id="1042163"/>
    <lineage>
        <taxon>Bacteria</taxon>
        <taxon>Bacillati</taxon>
        <taxon>Bacillota</taxon>
        <taxon>Bacilli</taxon>
        <taxon>Bacillales</taxon>
        <taxon>Paenibacillaceae</taxon>
        <taxon>Brevibacillus</taxon>
    </lineage>
</organism>
<protein>
    <recommendedName>
        <fullName evidence="3">YkuS family protein</fullName>
    </recommendedName>
</protein>
<evidence type="ECO:0008006" key="3">
    <source>
        <dbReference type="Google" id="ProtNLM"/>
    </source>
</evidence>
<sequence>MPKVAVEKTLSHVSSMLRSNGFDVVELGNWQQMVDAVVITGMDENLIGDQSKSIAGAPVINAEGMTLDEIFHQVNERCSPVDDGFR</sequence>
<dbReference type="InterPro" id="IPR005370">
    <property type="entry name" value="UPF0180"/>
</dbReference>
<dbReference type="HOGENOM" id="CLU_187365_0_0_9"/>
<accession>A0A075R233</accession>
<reference evidence="1 2" key="1">
    <citation type="journal article" date="2011" name="J. Bacteriol.">
        <title>Genome sequence of Brevibacillus laterosporus LMG 15441, a pathogen of invertebrates.</title>
        <authorList>
            <person name="Djukic M."/>
            <person name="Poehlein A."/>
            <person name="Thurmer A."/>
            <person name="Daniel R."/>
        </authorList>
    </citation>
    <scope>NUCLEOTIDE SEQUENCE [LARGE SCALE GENOMIC DNA]</scope>
    <source>
        <strain evidence="1 2">LMG 15441</strain>
    </source>
</reference>
<evidence type="ECO:0000313" key="2">
    <source>
        <dbReference type="Proteomes" id="UP000005850"/>
    </source>
</evidence>
<dbReference type="Pfam" id="PF03698">
    <property type="entry name" value="UPF0180"/>
    <property type="match status" value="1"/>
</dbReference>
<proteinExistence type="predicted"/>
<gene>
    <name evidence="1" type="ORF">BRLA_c015950</name>
</gene>
<dbReference type="KEGG" id="blr:BRLA_c015950"/>
<dbReference type="AlphaFoldDB" id="A0A075R233"/>
<dbReference type="RefSeq" id="WP_003337991.1">
    <property type="nucleotide sequence ID" value="NZ_CP007806.1"/>
</dbReference>
<name>A0A075R233_BRELA</name>
<evidence type="ECO:0000313" key="1">
    <source>
        <dbReference type="EMBL" id="AIG25919.1"/>
    </source>
</evidence>
<dbReference type="STRING" id="1042163.BRLA_c015950"/>
<dbReference type="Proteomes" id="UP000005850">
    <property type="component" value="Chromosome"/>
</dbReference>
<dbReference type="EMBL" id="CP007806">
    <property type="protein sequence ID" value="AIG25919.1"/>
    <property type="molecule type" value="Genomic_DNA"/>
</dbReference>
<keyword evidence="2" id="KW-1185">Reference proteome</keyword>